<dbReference type="Proteomes" id="UP000316394">
    <property type="component" value="Chromosome"/>
</dbReference>
<dbReference type="EMBL" id="NGQC01000032">
    <property type="protein sequence ID" value="OYT03571.1"/>
    <property type="molecule type" value="Genomic_DNA"/>
</dbReference>
<evidence type="ECO:0000256" key="2">
    <source>
        <dbReference type="RuleBase" id="RU362080"/>
    </source>
</evidence>
<evidence type="ECO:0000313" key="4">
    <source>
        <dbReference type="EMBL" id="QDR72759.1"/>
    </source>
</evidence>
<dbReference type="NCBIfam" id="TIGR01552">
    <property type="entry name" value="phd_fam"/>
    <property type="match status" value="1"/>
</dbReference>
<sequence length="84" mass="9714">MDNVVTPTQARRNLFNIIKNVNRDKEPVTIKPTKSEEKGAVLIGEDDWNAIQETLFLVNQGVDKQIKARENDEEEDFDQVWKSL</sequence>
<evidence type="ECO:0000256" key="1">
    <source>
        <dbReference type="ARBA" id="ARBA00009981"/>
    </source>
</evidence>
<evidence type="ECO:0000313" key="6">
    <source>
        <dbReference type="Proteomes" id="UP000316394"/>
    </source>
</evidence>
<organism evidence="3 5">
    <name type="scientific">Limosilactobacillus reuteri</name>
    <name type="common">Lactobacillus reuteri</name>
    <dbReference type="NCBI Taxonomy" id="1598"/>
    <lineage>
        <taxon>Bacteria</taxon>
        <taxon>Bacillati</taxon>
        <taxon>Bacillota</taxon>
        <taxon>Bacilli</taxon>
        <taxon>Lactobacillales</taxon>
        <taxon>Lactobacillaceae</taxon>
        <taxon>Limosilactobacillus</taxon>
    </lineage>
</organism>
<evidence type="ECO:0000313" key="3">
    <source>
        <dbReference type="EMBL" id="OYT03571.1"/>
    </source>
</evidence>
<evidence type="ECO:0000313" key="5">
    <source>
        <dbReference type="Proteomes" id="UP000216122"/>
    </source>
</evidence>
<proteinExistence type="inferred from homology"/>
<dbReference type="Gene3D" id="3.40.1620.10">
    <property type="entry name" value="YefM-like domain"/>
    <property type="match status" value="1"/>
</dbReference>
<dbReference type="InterPro" id="IPR006442">
    <property type="entry name" value="Antitoxin_Phd/YefM"/>
</dbReference>
<comment type="function">
    <text evidence="2">Antitoxin component of a type II toxin-antitoxin (TA) system.</text>
</comment>
<gene>
    <name evidence="3" type="ORF">CBG21_05300</name>
    <name evidence="4" type="ORF">FOD75_06500</name>
</gene>
<dbReference type="Pfam" id="PF02604">
    <property type="entry name" value="PhdYeFM_antitox"/>
    <property type="match status" value="1"/>
</dbReference>
<dbReference type="RefSeq" id="WP_020843006.1">
    <property type="nucleotide sequence ID" value="NZ_CP041676.1"/>
</dbReference>
<dbReference type="Proteomes" id="UP000216122">
    <property type="component" value="Unassembled WGS sequence"/>
</dbReference>
<reference evidence="5" key="2">
    <citation type="submission" date="2017-05" db="EMBL/GenBank/DDBJ databases">
        <authorList>
            <person name="Lin X.B."/>
            <person name="Stothard P."/>
            <person name="Tasseva G."/>
            <person name="Walter J."/>
        </authorList>
    </citation>
    <scope>NUCLEOTIDE SEQUENCE [LARGE SCALE GENOMIC DNA]</scope>
    <source>
        <strain evidence="5">103v</strain>
    </source>
</reference>
<name>A0A1C1ZC05_LIMRT</name>
<accession>A0A1C1ZC05</accession>
<reference evidence="4 6" key="4">
    <citation type="submission" date="2019-07" db="EMBL/GenBank/DDBJ databases">
        <title>Gastrointestinal microbiota of Peromyscus leucopus, the white-footed mouse.</title>
        <authorList>
            <person name="Milovic A."/>
            <person name="Bassam K."/>
            <person name="Barbour A.G."/>
        </authorList>
    </citation>
    <scope>NUCLEOTIDE SEQUENCE [LARGE SCALE GENOMIC DNA]</scope>
    <source>
        <strain evidence="4 6">LL7</strain>
    </source>
</reference>
<protein>
    <recommendedName>
        <fullName evidence="2">Antitoxin</fullName>
    </recommendedName>
</protein>
<dbReference type="EMBL" id="CP041676">
    <property type="protein sequence ID" value="QDR72759.1"/>
    <property type="molecule type" value="Genomic_DNA"/>
</dbReference>
<dbReference type="AlphaFoldDB" id="A0A1C1ZC05"/>
<reference evidence="3 5" key="3">
    <citation type="submission" date="2017-09" db="EMBL/GenBank/DDBJ databases">
        <title>Tripartite evolution among Lactobacillus johnsonii, Lactobacillus taiwanensis, Lactobacillus reuteri and their rodent host.</title>
        <authorList>
            <person name="Wang T."/>
            <person name="Knowles S."/>
            <person name="Cheng C."/>
        </authorList>
    </citation>
    <scope>NUCLEOTIDE SEQUENCE [LARGE SCALE GENOMIC DNA]</scope>
    <source>
        <strain evidence="3 5">103v</strain>
    </source>
</reference>
<comment type="similarity">
    <text evidence="1 2">Belongs to the phD/YefM antitoxin family.</text>
</comment>
<dbReference type="InterPro" id="IPR036165">
    <property type="entry name" value="YefM-like_sf"/>
</dbReference>
<dbReference type="SUPFAM" id="SSF143120">
    <property type="entry name" value="YefM-like"/>
    <property type="match status" value="1"/>
</dbReference>
<reference evidence="3" key="1">
    <citation type="submission" date="2017-05" db="EMBL/GenBank/DDBJ databases">
        <authorList>
            <person name="Song R."/>
            <person name="Chenine A.L."/>
            <person name="Ruprecht R.M."/>
        </authorList>
    </citation>
    <scope>NUCLEOTIDE SEQUENCE [LARGE SCALE GENOMIC DNA]</scope>
    <source>
        <strain evidence="3">103v</strain>
    </source>
</reference>